<reference evidence="2 3" key="1">
    <citation type="submission" date="2022-10" db="EMBL/GenBank/DDBJ databases">
        <title>Luteolibacter flavescens strain MCCC 1K03193, whole genome shotgun sequencing project.</title>
        <authorList>
            <person name="Zhao G."/>
            <person name="Shen L."/>
        </authorList>
    </citation>
    <scope>NUCLEOTIDE SEQUENCE [LARGE SCALE GENOMIC DNA]</scope>
    <source>
        <strain evidence="2 3">MCCC 1K03193</strain>
    </source>
</reference>
<keyword evidence="1" id="KW-1133">Transmembrane helix</keyword>
<proteinExistence type="predicted"/>
<dbReference type="RefSeq" id="WP_264501886.1">
    <property type="nucleotide sequence ID" value="NZ_JAPDDS010000007.1"/>
</dbReference>
<keyword evidence="3" id="KW-1185">Reference proteome</keyword>
<evidence type="ECO:0000256" key="1">
    <source>
        <dbReference type="SAM" id="Phobius"/>
    </source>
</evidence>
<feature type="transmembrane region" description="Helical" evidence="1">
    <location>
        <begin position="95"/>
        <end position="114"/>
    </location>
</feature>
<gene>
    <name evidence="2" type="ORF">OKA04_14415</name>
</gene>
<feature type="transmembrane region" description="Helical" evidence="1">
    <location>
        <begin position="38"/>
        <end position="57"/>
    </location>
</feature>
<dbReference type="EMBL" id="JAPDDS010000007">
    <property type="protein sequence ID" value="MCW1885929.1"/>
    <property type="molecule type" value="Genomic_DNA"/>
</dbReference>
<evidence type="ECO:0000313" key="2">
    <source>
        <dbReference type="EMBL" id="MCW1885929.1"/>
    </source>
</evidence>
<organism evidence="2 3">
    <name type="scientific">Luteolibacter flavescens</name>
    <dbReference type="NCBI Taxonomy" id="1859460"/>
    <lineage>
        <taxon>Bacteria</taxon>
        <taxon>Pseudomonadati</taxon>
        <taxon>Verrucomicrobiota</taxon>
        <taxon>Verrucomicrobiia</taxon>
        <taxon>Verrucomicrobiales</taxon>
        <taxon>Verrucomicrobiaceae</taxon>
        <taxon>Luteolibacter</taxon>
    </lineage>
</organism>
<evidence type="ECO:0000313" key="3">
    <source>
        <dbReference type="Proteomes" id="UP001207930"/>
    </source>
</evidence>
<keyword evidence="1" id="KW-0812">Transmembrane</keyword>
<name>A0ABT3FRK5_9BACT</name>
<keyword evidence="1" id="KW-0472">Membrane</keyword>
<evidence type="ECO:0008006" key="4">
    <source>
        <dbReference type="Google" id="ProtNLM"/>
    </source>
</evidence>
<dbReference type="Proteomes" id="UP001207930">
    <property type="component" value="Unassembled WGS sequence"/>
</dbReference>
<comment type="caution">
    <text evidence="2">The sequence shown here is derived from an EMBL/GenBank/DDBJ whole genome shotgun (WGS) entry which is preliminary data.</text>
</comment>
<sequence>MNPFLLKTLHLAGALGVFTAMGAIIAASGENTKKWANILHGVSLMLLLLIGLHMLFGPPFKWATNAPGGWWHAKIVLWLVLGAAPALAKRKVMPAPALLGVVLLSGIGAAYLGLAKPF</sequence>
<feature type="transmembrane region" description="Helical" evidence="1">
    <location>
        <begin position="69"/>
        <end position="88"/>
    </location>
</feature>
<protein>
    <recommendedName>
        <fullName evidence="4">DUF4405 domain-containing protein</fullName>
    </recommendedName>
</protein>
<accession>A0ABT3FRK5</accession>
<feature type="transmembrane region" description="Helical" evidence="1">
    <location>
        <begin position="6"/>
        <end position="26"/>
    </location>
</feature>